<protein>
    <submittedName>
        <fullName evidence="11">TolC family protein</fullName>
    </submittedName>
</protein>
<evidence type="ECO:0000313" key="12">
    <source>
        <dbReference type="Proteomes" id="UP000321548"/>
    </source>
</evidence>
<feature type="signal peptide" evidence="10">
    <location>
        <begin position="1"/>
        <end position="33"/>
    </location>
</feature>
<evidence type="ECO:0000256" key="10">
    <source>
        <dbReference type="SAM" id="SignalP"/>
    </source>
</evidence>
<evidence type="ECO:0000256" key="7">
    <source>
        <dbReference type="ARBA" id="ARBA00023237"/>
    </source>
</evidence>
<comment type="similarity">
    <text evidence="2">Belongs to the outer membrane factor (OMF) (TC 1.B.17) family.</text>
</comment>
<keyword evidence="8" id="KW-0175">Coiled coil</keyword>
<gene>
    <name evidence="11" type="ORF">FHP08_16475</name>
</gene>
<reference evidence="11 12" key="1">
    <citation type="submission" date="2019-06" db="EMBL/GenBank/DDBJ databases">
        <title>Quisquiliibacterium sp. nov., isolated from a maize field.</title>
        <authorList>
            <person name="Lin S.-Y."/>
            <person name="Tsai C.-F."/>
            <person name="Young C.-C."/>
        </authorList>
    </citation>
    <scope>NUCLEOTIDE SEQUENCE [LARGE SCALE GENOMIC DNA]</scope>
    <source>
        <strain evidence="11 12">CC-CFT501</strain>
    </source>
</reference>
<keyword evidence="3" id="KW-0813">Transport</keyword>
<evidence type="ECO:0000256" key="9">
    <source>
        <dbReference type="SAM" id="MobiDB-lite"/>
    </source>
</evidence>
<evidence type="ECO:0000256" key="8">
    <source>
        <dbReference type="SAM" id="Coils"/>
    </source>
</evidence>
<evidence type="ECO:0000256" key="3">
    <source>
        <dbReference type="ARBA" id="ARBA00022448"/>
    </source>
</evidence>
<dbReference type="GO" id="GO:0015562">
    <property type="term" value="F:efflux transmembrane transporter activity"/>
    <property type="evidence" value="ECO:0007669"/>
    <property type="project" value="InterPro"/>
</dbReference>
<keyword evidence="5" id="KW-0812">Transmembrane</keyword>
<evidence type="ECO:0000256" key="1">
    <source>
        <dbReference type="ARBA" id="ARBA00004442"/>
    </source>
</evidence>
<name>A0A5C8NRX7_9BURK</name>
<dbReference type="InterPro" id="IPR003423">
    <property type="entry name" value="OMP_efflux"/>
</dbReference>
<dbReference type="GO" id="GO:1990281">
    <property type="term" value="C:efflux pump complex"/>
    <property type="evidence" value="ECO:0007669"/>
    <property type="project" value="TreeGrafter"/>
</dbReference>
<dbReference type="PANTHER" id="PTHR30026">
    <property type="entry name" value="OUTER MEMBRANE PROTEIN TOLC"/>
    <property type="match status" value="1"/>
</dbReference>
<dbReference type="PANTHER" id="PTHR30026:SF20">
    <property type="entry name" value="OUTER MEMBRANE PROTEIN TOLC"/>
    <property type="match status" value="1"/>
</dbReference>
<comment type="subcellular location">
    <subcellularLocation>
        <location evidence="1">Cell outer membrane</location>
    </subcellularLocation>
</comment>
<dbReference type="SUPFAM" id="SSF56954">
    <property type="entry name" value="Outer membrane efflux proteins (OEP)"/>
    <property type="match status" value="1"/>
</dbReference>
<keyword evidence="6" id="KW-0472">Membrane</keyword>
<keyword evidence="10" id="KW-0732">Signal</keyword>
<keyword evidence="4" id="KW-1134">Transmembrane beta strand</keyword>
<evidence type="ECO:0000256" key="5">
    <source>
        <dbReference type="ARBA" id="ARBA00022692"/>
    </source>
</evidence>
<dbReference type="EMBL" id="VDUY01000007">
    <property type="protein sequence ID" value="TXL63887.1"/>
    <property type="molecule type" value="Genomic_DNA"/>
</dbReference>
<evidence type="ECO:0000256" key="4">
    <source>
        <dbReference type="ARBA" id="ARBA00022452"/>
    </source>
</evidence>
<evidence type="ECO:0000256" key="6">
    <source>
        <dbReference type="ARBA" id="ARBA00023136"/>
    </source>
</evidence>
<feature type="chain" id="PRO_5022734019" evidence="10">
    <location>
        <begin position="34"/>
        <end position="421"/>
    </location>
</feature>
<dbReference type="OrthoDB" id="8558511at2"/>
<organism evidence="11 12">
    <name type="scientific">Zeimonas arvi</name>
    <dbReference type="NCBI Taxonomy" id="2498847"/>
    <lineage>
        <taxon>Bacteria</taxon>
        <taxon>Pseudomonadati</taxon>
        <taxon>Pseudomonadota</taxon>
        <taxon>Betaproteobacteria</taxon>
        <taxon>Burkholderiales</taxon>
        <taxon>Burkholderiaceae</taxon>
        <taxon>Zeimonas</taxon>
    </lineage>
</organism>
<dbReference type="RefSeq" id="WP_147705581.1">
    <property type="nucleotide sequence ID" value="NZ_VDUY01000007.1"/>
</dbReference>
<evidence type="ECO:0000256" key="2">
    <source>
        <dbReference type="ARBA" id="ARBA00007613"/>
    </source>
</evidence>
<dbReference type="Gene3D" id="1.20.1600.10">
    <property type="entry name" value="Outer membrane efflux proteins (OEP)"/>
    <property type="match status" value="1"/>
</dbReference>
<dbReference type="GO" id="GO:0015288">
    <property type="term" value="F:porin activity"/>
    <property type="evidence" value="ECO:0007669"/>
    <property type="project" value="TreeGrafter"/>
</dbReference>
<accession>A0A5C8NRX7</accession>
<dbReference type="GO" id="GO:0009279">
    <property type="term" value="C:cell outer membrane"/>
    <property type="evidence" value="ECO:0007669"/>
    <property type="project" value="UniProtKB-SubCell"/>
</dbReference>
<proteinExistence type="inferred from homology"/>
<dbReference type="AlphaFoldDB" id="A0A5C8NRX7"/>
<sequence length="421" mass="44621">MHESRSTRGRVSRALAGLALAACASAAAAQAAAAGQAPSLGQAFEAAWARQPEAQALPARRDAALARQRASRAWSPEAPALELAARTDRLNDNLGTQELEVGVAMPLWLPGERARSEALAQAESDAVDSLALGARLRVAADVREAWWGWHRARIEAEVASLQLDNARRIAADVARRVGAGELARADRHQADGAVAAAESGLAQARASASTALQRLRAVTGLALRPADAGDAAPEPLPERAAPQAAEHGALRELADRAEVADRTAALAATQRRANPELLLAATRERDAFGEPHRQSITLGVRIPFGAGPRADARIAAARAEALAARARLALERERLLAEREAAGARVDSARMQLAAAERRLELARESRGFFEKSFRLGETDLPTRLRIEAEAAEAERQAARARVELAAAISALRQVLGLLPQ</sequence>
<feature type="coiled-coil region" evidence="8">
    <location>
        <begin position="318"/>
        <end position="411"/>
    </location>
</feature>
<dbReference type="Pfam" id="PF02321">
    <property type="entry name" value="OEP"/>
    <property type="match status" value="1"/>
</dbReference>
<keyword evidence="12" id="KW-1185">Reference proteome</keyword>
<keyword evidence="7" id="KW-0998">Cell outer membrane</keyword>
<feature type="region of interest" description="Disordered" evidence="9">
    <location>
        <begin position="227"/>
        <end position="247"/>
    </location>
</feature>
<comment type="caution">
    <text evidence="11">The sequence shown here is derived from an EMBL/GenBank/DDBJ whole genome shotgun (WGS) entry which is preliminary data.</text>
</comment>
<dbReference type="InterPro" id="IPR051906">
    <property type="entry name" value="TolC-like"/>
</dbReference>
<evidence type="ECO:0000313" key="11">
    <source>
        <dbReference type="EMBL" id="TXL63887.1"/>
    </source>
</evidence>
<dbReference type="Proteomes" id="UP000321548">
    <property type="component" value="Unassembled WGS sequence"/>
</dbReference>